<feature type="compositionally biased region" description="Polar residues" evidence="1">
    <location>
        <begin position="24"/>
        <end position="40"/>
    </location>
</feature>
<evidence type="ECO:0000313" key="2">
    <source>
        <dbReference type="EMBL" id="KAJ1982197.1"/>
    </source>
</evidence>
<feature type="region of interest" description="Disordered" evidence="1">
    <location>
        <begin position="1"/>
        <end position="68"/>
    </location>
</feature>
<proteinExistence type="predicted"/>
<keyword evidence="3" id="KW-1185">Reference proteome</keyword>
<dbReference type="OrthoDB" id="10329234at2759"/>
<gene>
    <name evidence="2" type="ORF">H4R34_001793</name>
</gene>
<dbReference type="Proteomes" id="UP001151582">
    <property type="component" value="Unassembled WGS sequence"/>
</dbReference>
<evidence type="ECO:0008006" key="4">
    <source>
        <dbReference type="Google" id="ProtNLM"/>
    </source>
</evidence>
<dbReference type="AlphaFoldDB" id="A0A9W8EE59"/>
<feature type="region of interest" description="Disordered" evidence="1">
    <location>
        <begin position="230"/>
        <end position="265"/>
    </location>
</feature>
<organism evidence="2 3">
    <name type="scientific">Dimargaris verticillata</name>
    <dbReference type="NCBI Taxonomy" id="2761393"/>
    <lineage>
        <taxon>Eukaryota</taxon>
        <taxon>Fungi</taxon>
        <taxon>Fungi incertae sedis</taxon>
        <taxon>Zoopagomycota</taxon>
        <taxon>Kickxellomycotina</taxon>
        <taxon>Dimargaritomycetes</taxon>
        <taxon>Dimargaritales</taxon>
        <taxon>Dimargaritaceae</taxon>
        <taxon>Dimargaris</taxon>
    </lineage>
</organism>
<evidence type="ECO:0000313" key="3">
    <source>
        <dbReference type="Proteomes" id="UP001151582"/>
    </source>
</evidence>
<name>A0A9W8EE59_9FUNG</name>
<protein>
    <recommendedName>
        <fullName evidence="4">Sds3-like-domain-containing protein</fullName>
    </recommendedName>
</protein>
<sequence length="265" mass="30266">MEVATREVSQSEPTGPDQPMPPTASDTQATIESLDLTPTQSSEEDSSLDSDDRLSDSPATDDAEDVRHRKTMLKRCRADMEDTKEQFSTMAADQWAPLKKRQLEHELDQLSAESHPEYLLLCTDLEQRYQARRQRLQDKWHLQQAAIASRFESDTNLAHQTHAEHVLRTRQWMLQRYQAAHIKLKDWVRDLGSPKEMVASNLPKAHHLVELAPLNDTEVYEDIMALRAHEGTQSREPLPPPRLIPSTLPQGLRRTPLGQASDNRV</sequence>
<reference evidence="2" key="1">
    <citation type="submission" date="2022-07" db="EMBL/GenBank/DDBJ databases">
        <title>Phylogenomic reconstructions and comparative analyses of Kickxellomycotina fungi.</title>
        <authorList>
            <person name="Reynolds N.K."/>
            <person name="Stajich J.E."/>
            <person name="Barry K."/>
            <person name="Grigoriev I.V."/>
            <person name="Crous P."/>
            <person name="Smith M.E."/>
        </authorList>
    </citation>
    <scope>NUCLEOTIDE SEQUENCE</scope>
    <source>
        <strain evidence="2">RSA 567</strain>
    </source>
</reference>
<dbReference type="EMBL" id="JANBQB010000098">
    <property type="protein sequence ID" value="KAJ1982197.1"/>
    <property type="molecule type" value="Genomic_DNA"/>
</dbReference>
<accession>A0A9W8EE59</accession>
<comment type="caution">
    <text evidence="2">The sequence shown here is derived from an EMBL/GenBank/DDBJ whole genome shotgun (WGS) entry which is preliminary data.</text>
</comment>
<evidence type="ECO:0000256" key="1">
    <source>
        <dbReference type="SAM" id="MobiDB-lite"/>
    </source>
</evidence>